<sequence length="307" mass="34060">MSDQKLTINAFVEPNLGSLFHEAGFFRLHAGEGGRYFQWTDGKKSLGTIHFTEVDHGIWRSPARGTFAGYAWERDLSVEQMFAFHDAVEAELVDAGAKRIEILPAPMAHDPVAFANTLYLLRARGFATEVCDLNHTLEVTATPLGERMTYGNRKRLRKAEREGFKAERVGLDQLHAVYDTIAANRAMKGNAVSMRVAQLEEMIALFPDRLVLFGMKDGDSLAASAICLRLSPSVLYVFYWGDRPGYSALSPVVALADTIYAYCQESGIVLLDVGTSTVNLEPNFGLIQFKRGLGFTESLKVRLSKQL</sequence>
<evidence type="ECO:0000313" key="3">
    <source>
        <dbReference type="Proteomes" id="UP000199206"/>
    </source>
</evidence>
<organism evidence="2 3">
    <name type="scientific">Sphingomonas gellani</name>
    <dbReference type="NCBI Taxonomy" id="1166340"/>
    <lineage>
        <taxon>Bacteria</taxon>
        <taxon>Pseudomonadati</taxon>
        <taxon>Pseudomonadota</taxon>
        <taxon>Alphaproteobacteria</taxon>
        <taxon>Sphingomonadales</taxon>
        <taxon>Sphingomonadaceae</taxon>
        <taxon>Sphingomonas</taxon>
    </lineage>
</organism>
<dbReference type="STRING" id="1166340.SAMN05192583_3199"/>
<dbReference type="Pfam" id="PF13480">
    <property type="entry name" value="Acetyltransf_6"/>
    <property type="match status" value="1"/>
</dbReference>
<dbReference type="InterPro" id="IPR038740">
    <property type="entry name" value="BioF2-like_GNAT_dom"/>
</dbReference>
<reference evidence="3" key="1">
    <citation type="submission" date="2016-10" db="EMBL/GenBank/DDBJ databases">
        <authorList>
            <person name="Varghese N."/>
            <person name="Submissions S."/>
        </authorList>
    </citation>
    <scope>NUCLEOTIDE SEQUENCE [LARGE SCALE GENOMIC DNA]</scope>
    <source>
        <strain evidence="3">S6-262</strain>
    </source>
</reference>
<accession>A0A1H8I478</accession>
<evidence type="ECO:0000259" key="1">
    <source>
        <dbReference type="Pfam" id="PF13480"/>
    </source>
</evidence>
<evidence type="ECO:0000313" key="2">
    <source>
        <dbReference type="EMBL" id="SEN63111.1"/>
    </source>
</evidence>
<dbReference type="GO" id="GO:0016740">
    <property type="term" value="F:transferase activity"/>
    <property type="evidence" value="ECO:0007669"/>
    <property type="project" value="UniProtKB-KW"/>
</dbReference>
<dbReference type="AlphaFoldDB" id="A0A1H8I478"/>
<keyword evidence="3" id="KW-1185">Reference proteome</keyword>
<dbReference type="SUPFAM" id="SSF55729">
    <property type="entry name" value="Acyl-CoA N-acyltransferases (Nat)"/>
    <property type="match status" value="1"/>
</dbReference>
<name>A0A1H8I478_9SPHN</name>
<dbReference type="Proteomes" id="UP000199206">
    <property type="component" value="Unassembled WGS sequence"/>
</dbReference>
<protein>
    <submittedName>
        <fullName evidence="2">Acetyltransferase (GNAT) domain-containing protein</fullName>
    </submittedName>
</protein>
<proteinExistence type="predicted"/>
<keyword evidence="2" id="KW-0808">Transferase</keyword>
<dbReference type="RefSeq" id="WP_093666716.1">
    <property type="nucleotide sequence ID" value="NZ_FOCF01000009.1"/>
</dbReference>
<dbReference type="InterPro" id="IPR016181">
    <property type="entry name" value="Acyl_CoA_acyltransferase"/>
</dbReference>
<gene>
    <name evidence="2" type="ORF">SAMN05192583_3199</name>
</gene>
<dbReference type="Gene3D" id="3.40.630.30">
    <property type="match status" value="1"/>
</dbReference>
<feature type="domain" description="BioF2-like acetyltransferase" evidence="1">
    <location>
        <begin position="153"/>
        <end position="275"/>
    </location>
</feature>
<dbReference type="OrthoDB" id="9786422at2"/>
<dbReference type="EMBL" id="FOCF01000009">
    <property type="protein sequence ID" value="SEN63111.1"/>
    <property type="molecule type" value="Genomic_DNA"/>
</dbReference>